<dbReference type="InterPro" id="IPR036047">
    <property type="entry name" value="F-box-like_dom_sf"/>
</dbReference>
<dbReference type="EMBL" id="SEKV01001190">
    <property type="protein sequence ID" value="TFY51419.1"/>
    <property type="molecule type" value="Genomic_DNA"/>
</dbReference>
<dbReference type="SUPFAM" id="SSF81383">
    <property type="entry name" value="F-box domain"/>
    <property type="match status" value="1"/>
</dbReference>
<evidence type="ECO:0000313" key="3">
    <source>
        <dbReference type="EMBL" id="KAH9839225.1"/>
    </source>
</evidence>
<dbReference type="GeneID" id="72007963"/>
<dbReference type="OrthoDB" id="2322499at2759"/>
<accession>A0A4Y9XSB0</accession>
<protein>
    <recommendedName>
        <fullName evidence="2">F-box domain-containing protein</fullName>
    </recommendedName>
</protein>
<evidence type="ECO:0000259" key="2">
    <source>
        <dbReference type="PROSITE" id="PS50181"/>
    </source>
</evidence>
<evidence type="ECO:0000313" key="4">
    <source>
        <dbReference type="EMBL" id="TFY51419.1"/>
    </source>
</evidence>
<feature type="region of interest" description="Disordered" evidence="1">
    <location>
        <begin position="1"/>
        <end position="34"/>
    </location>
</feature>
<sequence length="646" mass="74873">MPRKKIALGVDVNPGDAPPKKEGGRRNLRGKRGGLKDMPTMPLDILLEIFCHLEPRDLLNLARTTKPFRAFLLSRNSATMWKAARVNVEGLPDCPPRLSEPAYANLAFFPYCHNCLKPNVQTILWEFGTRYCPPCVKTLTISAKAIYFEFKYSWAMSLRFEGALNKVFLNRQEVYHCRELDRLKVLWESTREDNAKWTGIVTQEKTRIEEIYKHSVLCRAWDRKRVSNRSAELQDIREQRLTTIVAKLRDLGWGEELDCIADFEYRPLSEHAQVRPSKVLTERAWAKIQDEVVQHMQEIKEARLRRERRTLIRRRLMALKSAVTAARTAPPKRTAKDECKPKFQDLAMMPDFRPLVEAPNEDVVDQATFDALMPRLCEFEERWQRECMAELRAILGVVEVGGGVDALDLAATLFQCKECKRYMLHPEILAHECLSPFLDMPEIQAKHGDYFEAVIELSRYRMPWSAARIIAAPCLDHVRTIIERCGRDPKVTTQKDMDDADLRVLYASETSLAGAKVMSWRRAIKYVQPTSGRYFSFNPVEWRMATDKEKAAVKDREDKRRTQLKVHRSGHIEWRCGYCDIARVSVWSLISQQDSVTAHVKQQHGIENPTLDDGDIYWHPDSDMELQPIPVERQLFDEIGFIDWNI</sequence>
<reference evidence="3 6" key="2">
    <citation type="journal article" date="2021" name="Environ. Microbiol.">
        <title>Gene family expansions and transcriptome signatures uncover fungal adaptations to wood decay.</title>
        <authorList>
            <person name="Hage H."/>
            <person name="Miyauchi S."/>
            <person name="Viragh M."/>
            <person name="Drula E."/>
            <person name="Min B."/>
            <person name="Chaduli D."/>
            <person name="Navarro D."/>
            <person name="Favel A."/>
            <person name="Norest M."/>
            <person name="Lesage-Meessen L."/>
            <person name="Balint B."/>
            <person name="Merenyi Z."/>
            <person name="de Eugenio L."/>
            <person name="Morin E."/>
            <person name="Martinez A.T."/>
            <person name="Baldrian P."/>
            <person name="Stursova M."/>
            <person name="Martinez M.J."/>
            <person name="Novotny C."/>
            <person name="Magnuson J.K."/>
            <person name="Spatafora J.W."/>
            <person name="Maurice S."/>
            <person name="Pangilinan J."/>
            <person name="Andreopoulos W."/>
            <person name="LaButti K."/>
            <person name="Hundley H."/>
            <person name="Na H."/>
            <person name="Kuo A."/>
            <person name="Barry K."/>
            <person name="Lipzen A."/>
            <person name="Henrissat B."/>
            <person name="Riley R."/>
            <person name="Ahrendt S."/>
            <person name="Nagy L.G."/>
            <person name="Grigoriev I.V."/>
            <person name="Martin F."/>
            <person name="Rosso M.N."/>
        </authorList>
    </citation>
    <scope>NUCLEOTIDE SEQUENCE [LARGE SCALE GENOMIC DNA]</scope>
    <source>
        <strain evidence="3 6">CIRM-BRFM 1785</strain>
    </source>
</reference>
<dbReference type="Pfam" id="PF00646">
    <property type="entry name" value="F-box"/>
    <property type="match status" value="1"/>
</dbReference>
<dbReference type="Proteomes" id="UP000298390">
    <property type="component" value="Unassembled WGS sequence"/>
</dbReference>
<proteinExistence type="predicted"/>
<dbReference type="EMBL" id="JADCUA010000006">
    <property type="protein sequence ID" value="KAH9839225.1"/>
    <property type="molecule type" value="Genomic_DNA"/>
</dbReference>
<dbReference type="SMART" id="SM00256">
    <property type="entry name" value="FBOX"/>
    <property type="match status" value="1"/>
</dbReference>
<gene>
    <name evidence="3" type="ORF">C8Q71DRAFT_855858</name>
    <name evidence="4" type="ORF">EVJ58_g10578</name>
</gene>
<dbReference type="STRING" id="34475.A0A4Y9XSB0"/>
<name>A0A4Y9XSB0_9APHY</name>
<keyword evidence="6" id="KW-1185">Reference proteome</keyword>
<dbReference type="AlphaFoldDB" id="A0A4Y9XSB0"/>
<dbReference type="CDD" id="cd09917">
    <property type="entry name" value="F-box_SF"/>
    <property type="match status" value="1"/>
</dbReference>
<reference evidence="4 5" key="1">
    <citation type="submission" date="2019-01" db="EMBL/GenBank/DDBJ databases">
        <title>Genome sequencing of the rare red list fungi Fomitopsis rosea.</title>
        <authorList>
            <person name="Buettner E."/>
            <person name="Kellner H."/>
        </authorList>
    </citation>
    <scope>NUCLEOTIDE SEQUENCE [LARGE SCALE GENOMIC DNA]</scope>
    <source>
        <strain evidence="4 5">DSM 105464</strain>
    </source>
</reference>
<evidence type="ECO:0000313" key="6">
    <source>
        <dbReference type="Proteomes" id="UP000814176"/>
    </source>
</evidence>
<evidence type="ECO:0000256" key="1">
    <source>
        <dbReference type="SAM" id="MobiDB-lite"/>
    </source>
</evidence>
<dbReference type="InterPro" id="IPR001810">
    <property type="entry name" value="F-box_dom"/>
</dbReference>
<dbReference type="Proteomes" id="UP000814176">
    <property type="component" value="Unassembled WGS sequence"/>
</dbReference>
<dbReference type="RefSeq" id="XP_047780980.1">
    <property type="nucleotide sequence ID" value="XM_047927231.1"/>
</dbReference>
<organism evidence="4 5">
    <name type="scientific">Rhodofomes roseus</name>
    <dbReference type="NCBI Taxonomy" id="34475"/>
    <lineage>
        <taxon>Eukaryota</taxon>
        <taxon>Fungi</taxon>
        <taxon>Dikarya</taxon>
        <taxon>Basidiomycota</taxon>
        <taxon>Agaricomycotina</taxon>
        <taxon>Agaricomycetes</taxon>
        <taxon>Polyporales</taxon>
        <taxon>Rhodofomes</taxon>
    </lineage>
</organism>
<dbReference type="PROSITE" id="PS50181">
    <property type="entry name" value="FBOX"/>
    <property type="match status" value="1"/>
</dbReference>
<comment type="caution">
    <text evidence="4">The sequence shown here is derived from an EMBL/GenBank/DDBJ whole genome shotgun (WGS) entry which is preliminary data.</text>
</comment>
<evidence type="ECO:0000313" key="5">
    <source>
        <dbReference type="Proteomes" id="UP000298390"/>
    </source>
</evidence>
<feature type="domain" description="F-box" evidence="2">
    <location>
        <begin position="35"/>
        <end position="84"/>
    </location>
</feature>